<dbReference type="EMBL" id="CP081296">
    <property type="protein sequence ID" value="QZD93406.1"/>
    <property type="molecule type" value="Genomic_DNA"/>
</dbReference>
<gene>
    <name evidence="1" type="ORF">K3162_05130</name>
</gene>
<evidence type="ECO:0000313" key="2">
    <source>
        <dbReference type="Proteomes" id="UP000824300"/>
    </source>
</evidence>
<dbReference type="InterPro" id="IPR023375">
    <property type="entry name" value="ADC_dom_sf"/>
</dbReference>
<keyword evidence="2" id="KW-1185">Reference proteome</keyword>
<accession>A0ABX8ZXB8</accession>
<organism evidence="1 2">
    <name type="scientific">Qipengyuania xiapuensis</name>
    <dbReference type="NCBI Taxonomy" id="2867236"/>
    <lineage>
        <taxon>Bacteria</taxon>
        <taxon>Pseudomonadati</taxon>
        <taxon>Pseudomonadota</taxon>
        <taxon>Alphaproteobacteria</taxon>
        <taxon>Sphingomonadales</taxon>
        <taxon>Erythrobacteraceae</taxon>
        <taxon>Qipengyuania</taxon>
    </lineage>
</organism>
<dbReference type="Proteomes" id="UP000824300">
    <property type="component" value="Chromosome"/>
</dbReference>
<dbReference type="Gene3D" id="2.40.400.10">
    <property type="entry name" value="Acetoacetate decarboxylase-like"/>
    <property type="match status" value="1"/>
</dbReference>
<dbReference type="RefSeq" id="WP_221429093.1">
    <property type="nucleotide sequence ID" value="NZ_CP081296.1"/>
</dbReference>
<protein>
    <submittedName>
        <fullName evidence="1">Uncharacterized protein</fullName>
    </submittedName>
</protein>
<dbReference type="SUPFAM" id="SSF160104">
    <property type="entry name" value="Acetoacetate decarboxylase-like"/>
    <property type="match status" value="1"/>
</dbReference>
<reference evidence="1 2" key="1">
    <citation type="submission" date="2021-08" db="EMBL/GenBank/DDBJ databases">
        <title>Comparative Genomics Analysis of the Genus Qipengyuania Reveals Extensive Genetic Diversity and Metabolic Versatility, Including the Description of Fifteen Novel Species.</title>
        <authorList>
            <person name="Liu Y."/>
        </authorList>
    </citation>
    <scope>NUCLEOTIDE SEQUENCE [LARGE SCALE GENOMIC DNA]</scope>
    <source>
        <strain evidence="1 2">1NDW3</strain>
    </source>
</reference>
<name>A0ABX8ZXB8_9SPHN</name>
<proteinExistence type="predicted"/>
<sequence>MNGAHGQIPYTQSAASLDVPPPYHFPGVNVNTFIWEMDVSLIKHYCDTYLNIGTPEERGYTYRPAVFWPYATLLVLQYPVMISAAVGTDMPHEVPYCDRGVISQTEVFIALPVVRYGRGPLGLLTESALEWALPFIVVGNPMSCVCGREMLGLGKLLAGIECGQSTYPRSFRTHMTLPGWANDKPDTMQENLTILDITTGPTLPTFRKHSPSVESLATALSSRDMGWLMGQMQSVSNMIDQASMEMIPTEMRTIGLKQYRDAADPNRAVYQALTSCRSHYSNIRNFEFYDEKDVTIEFNDEGSFHELLNLFFRLPKEPTGEKIRVDAQAAFKFEADIDFDQMRIIRNVPIQDRFGHYVTEGSEDLASPWFRPWRGFFAGRKGR</sequence>
<evidence type="ECO:0000313" key="1">
    <source>
        <dbReference type="EMBL" id="QZD93406.1"/>
    </source>
</evidence>